<dbReference type="SUPFAM" id="SSF53300">
    <property type="entry name" value="vWA-like"/>
    <property type="match status" value="1"/>
</dbReference>
<feature type="domain" description="Sec23/Sec24 trunk" evidence="10">
    <location>
        <begin position="564"/>
        <end position="808"/>
    </location>
</feature>
<dbReference type="Gene3D" id="3.40.20.10">
    <property type="entry name" value="Severin"/>
    <property type="match status" value="1"/>
</dbReference>
<accession>A0ABM4D6U7</accession>
<dbReference type="InterPro" id="IPR036465">
    <property type="entry name" value="vWFA_dom_sf"/>
</dbReference>
<sequence length="1162" mass="129174">MNRPPQLYQPYNPNPSQQQSYQTPLLQQQTNQMSNKMTPPQNLSPIPNYQNTGTLNSLSSQNGGIVHSQEPFLANNVSKQMKEMQLNPQQPHGAFTQYRPPGQSLASGPSPNITPPRPLMTQQPPVPPPPTHSLPQSVAAPVLGMPQQKFKESLSTTETLNVKSNASGNQIHANMPINQSSQAFITTTTTMTNITNGPTMIVPPIGQPPQPVHNNSIGFPPSVSQPMNFSKNVGPPMTGQHISGNIPPTSLPPPMGHQPTIPYGTGQKMPSTMGQQIGMPPTINQRPVQNVGMPPLPGQQRGIAPMTGQPMGIPPFTGQQSGMQPLSGQTMGMSPIPNQQMGMPPMVGQHMPMPQSVGQPQVNRQPSGINSPMSAPVGASQQAKRIDPNQMPNPIQVMKDDQAAFNEEVFLTSTRGKVPPLVSTKCRIQDDGNCSPRYMRSSIYSMPCNQDMVKTSGIPIAIVTTPLAKIPDDENQIRYVLHGAGGPVRCNRCKAYMNPFMQFIDGGRRFICNICNHSSEVPQDYFCHLDHQGRRVDMFERPELCFGSYEFIATVDYCKSGKLPSPPAFIFMIDVSYQSIQQGMVKILSEELRSRLENLPKDVGMEESVIKVGFMTYSTQLHFYNVKGNLPQPQMMVVTDVEDAFVPLQDGFLVNYNEAKDVINSFLDMLPEMFREARETEVILGPVIKCGVEALKSAGISGKLYIFHSSLPIAEAPGKLKNREDRKLLATDKEKTILMPQGNFYMNLVKDCIDAGVSIDLFLFPNSYVDVATIGLMVTQTGGQVYRYSFFKEVTHGKQFSSDLKKNFERTVGFDAVMRLRCSTGLRPVEFFGSFVMNNTTDVELASIDSEKAIAIEIKHDDKIPEDGVAYIQNALLYTSVSGQRRLRIHNMAFSTCSQLPDLYRCCELDTIVNYLSKFALRQVLTSTPQAIKDSLVQKCVQILACYRQHCATPSTSGQLILPECMKLLPLYVNCLIKSDVLAGGSEMSSDDRAFLMQACLSMGPASSASYFYPRVFALHSLDLDHDDDIIPEQIRCLGEKFQENGVYLLENTISMFIWIGLQVNPHVLQDIFNVKSIGQLDVDMTQLPELDTPLSKRVRQIVEAIQSERQRFLKLTVVRQRDKLEPWFKHYIVEDTGFNTSHLSYVDFLCHVHKEIRNILS</sequence>
<evidence type="ECO:0000259" key="9">
    <source>
        <dbReference type="Pfam" id="PF04810"/>
    </source>
</evidence>
<organism evidence="13 15">
    <name type="scientific">Hydra vulgaris</name>
    <name type="common">Hydra</name>
    <name type="synonym">Hydra attenuata</name>
    <dbReference type="NCBI Taxonomy" id="6087"/>
    <lineage>
        <taxon>Eukaryota</taxon>
        <taxon>Metazoa</taxon>
        <taxon>Cnidaria</taxon>
        <taxon>Hydrozoa</taxon>
        <taxon>Hydroidolina</taxon>
        <taxon>Anthoathecata</taxon>
        <taxon>Aplanulata</taxon>
        <taxon>Hydridae</taxon>
        <taxon>Hydra</taxon>
    </lineage>
</organism>
<feature type="compositionally biased region" description="Low complexity" evidence="7">
    <location>
        <begin position="1"/>
        <end position="30"/>
    </location>
</feature>
<dbReference type="InterPro" id="IPR007123">
    <property type="entry name" value="Gelsolin-like_dom"/>
</dbReference>
<keyword evidence="5" id="KW-0653">Protein transport</keyword>
<reference evidence="14 15" key="1">
    <citation type="submission" date="2025-05" db="UniProtKB">
        <authorList>
            <consortium name="RefSeq"/>
        </authorList>
    </citation>
    <scope>IDENTIFICATION</scope>
</reference>
<dbReference type="GeneID" id="100205491"/>
<evidence type="ECO:0000313" key="14">
    <source>
        <dbReference type="RefSeq" id="XP_065670030.1"/>
    </source>
</evidence>
<dbReference type="Pfam" id="PF04811">
    <property type="entry name" value="Sec23_trunk"/>
    <property type="match status" value="1"/>
</dbReference>
<dbReference type="PANTHER" id="PTHR13803">
    <property type="entry name" value="SEC24-RELATED PROTEIN"/>
    <property type="match status" value="1"/>
</dbReference>
<dbReference type="InterPro" id="IPR006896">
    <property type="entry name" value="Sec23/24_trunk_dom"/>
</dbReference>
<feature type="compositionally biased region" description="Pro residues" evidence="7">
    <location>
        <begin position="112"/>
        <end position="132"/>
    </location>
</feature>
<dbReference type="InterPro" id="IPR012990">
    <property type="entry name" value="Beta-sandwich_Sec23_24"/>
</dbReference>
<dbReference type="SUPFAM" id="SSF82919">
    <property type="entry name" value="Zn-finger domain of Sec23/24"/>
    <property type="match status" value="1"/>
</dbReference>
<evidence type="ECO:0000256" key="3">
    <source>
        <dbReference type="ARBA" id="ARBA00008334"/>
    </source>
</evidence>
<dbReference type="InterPro" id="IPR036180">
    <property type="entry name" value="Gelsolin-like_dom_sf"/>
</dbReference>
<feature type="region of interest" description="Disordered" evidence="7">
    <location>
        <begin position="1"/>
        <end position="64"/>
    </location>
</feature>
<keyword evidence="6" id="KW-0968">Cytoplasmic vesicle</keyword>
<gene>
    <name evidence="14 15" type="primary">LOC100205491</name>
</gene>
<dbReference type="SUPFAM" id="SSF82754">
    <property type="entry name" value="C-terminal, gelsolin-like domain of Sec23/24"/>
    <property type="match status" value="1"/>
</dbReference>
<dbReference type="Gene3D" id="2.30.30.380">
    <property type="entry name" value="Zn-finger domain of Sec23/24"/>
    <property type="match status" value="1"/>
</dbReference>
<proteinExistence type="inferred from homology"/>
<dbReference type="Gene3D" id="2.60.40.1670">
    <property type="entry name" value="beta-sandwich domain of Sec23/24"/>
    <property type="match status" value="1"/>
</dbReference>
<name>A0ABM4D6U7_HYDVU</name>
<evidence type="ECO:0000256" key="7">
    <source>
        <dbReference type="SAM" id="MobiDB-lite"/>
    </source>
</evidence>
<dbReference type="Gene3D" id="1.20.120.730">
    <property type="entry name" value="Sec23/Sec24 helical domain"/>
    <property type="match status" value="1"/>
</dbReference>
<dbReference type="SUPFAM" id="SSF81995">
    <property type="entry name" value="beta-sandwich domain of Sec23/24"/>
    <property type="match status" value="1"/>
</dbReference>
<feature type="domain" description="Gelsolin-like" evidence="8">
    <location>
        <begin position="1032"/>
        <end position="1101"/>
    </location>
</feature>
<dbReference type="PANTHER" id="PTHR13803:SF4">
    <property type="entry name" value="SECRETORY 24CD, ISOFORM C"/>
    <property type="match status" value="1"/>
</dbReference>
<evidence type="ECO:0000256" key="1">
    <source>
        <dbReference type="ARBA" id="ARBA00004299"/>
    </source>
</evidence>
<dbReference type="Pfam" id="PF04810">
    <property type="entry name" value="zf-Sec23_Sec24"/>
    <property type="match status" value="1"/>
</dbReference>
<evidence type="ECO:0000259" key="8">
    <source>
        <dbReference type="Pfam" id="PF00626"/>
    </source>
</evidence>
<evidence type="ECO:0000259" key="12">
    <source>
        <dbReference type="Pfam" id="PF08033"/>
    </source>
</evidence>
<feature type="domain" description="Zinc finger Sec23/Sec24-type" evidence="9">
    <location>
        <begin position="487"/>
        <end position="525"/>
    </location>
</feature>
<dbReference type="SUPFAM" id="SSF81811">
    <property type="entry name" value="Helical domain of Sec23/24"/>
    <property type="match status" value="1"/>
</dbReference>
<dbReference type="RefSeq" id="XP_065670031.1">
    <property type="nucleotide sequence ID" value="XM_065813959.1"/>
</dbReference>
<dbReference type="Pfam" id="PF08033">
    <property type="entry name" value="Sec23_BS"/>
    <property type="match status" value="1"/>
</dbReference>
<dbReference type="InterPro" id="IPR006900">
    <property type="entry name" value="Sec23/24_helical_dom"/>
</dbReference>
<evidence type="ECO:0000256" key="2">
    <source>
        <dbReference type="ARBA" id="ARBA00004397"/>
    </source>
</evidence>
<dbReference type="InterPro" id="IPR036175">
    <property type="entry name" value="Sec23/24_helical_dom_sf"/>
</dbReference>
<dbReference type="InterPro" id="IPR036174">
    <property type="entry name" value="Znf_Sec23_Sec24_sf"/>
</dbReference>
<dbReference type="RefSeq" id="XP_065670030.1">
    <property type="nucleotide sequence ID" value="XM_065813958.1"/>
</dbReference>
<evidence type="ECO:0000313" key="13">
    <source>
        <dbReference type="Proteomes" id="UP001652625"/>
    </source>
</evidence>
<evidence type="ECO:0000256" key="6">
    <source>
        <dbReference type="ARBA" id="ARBA00023329"/>
    </source>
</evidence>
<evidence type="ECO:0000313" key="15">
    <source>
        <dbReference type="RefSeq" id="XP_065670031.1"/>
    </source>
</evidence>
<dbReference type="InterPro" id="IPR050550">
    <property type="entry name" value="SEC23_SEC24_subfamily"/>
</dbReference>
<feature type="compositionally biased region" description="Polar residues" evidence="7">
    <location>
        <begin position="31"/>
        <end position="63"/>
    </location>
</feature>
<dbReference type="CDD" id="cd01479">
    <property type="entry name" value="Sec24-like"/>
    <property type="match status" value="1"/>
</dbReference>
<dbReference type="Proteomes" id="UP001652625">
    <property type="component" value="Chromosome 12"/>
</dbReference>
<feature type="region of interest" description="Disordered" evidence="7">
    <location>
        <begin position="83"/>
        <end position="134"/>
    </location>
</feature>
<comment type="similarity">
    <text evidence="3">Belongs to the SEC23/SEC24 family. SEC24 subfamily.</text>
</comment>
<dbReference type="Pfam" id="PF04815">
    <property type="entry name" value="Sec23_helical"/>
    <property type="match status" value="1"/>
</dbReference>
<keyword evidence="13" id="KW-1185">Reference proteome</keyword>
<dbReference type="InterPro" id="IPR041742">
    <property type="entry name" value="Sec24-like_trunk_dom"/>
</dbReference>
<feature type="domain" description="Sec23/Sec24 beta-sandwich" evidence="12">
    <location>
        <begin position="813"/>
        <end position="896"/>
    </location>
</feature>
<comment type="subcellular location">
    <subcellularLocation>
        <location evidence="1">Cytoplasmic vesicle</location>
        <location evidence="1">COPII-coated vesicle membrane</location>
        <topology evidence="1">Peripheral membrane protein</topology>
        <orientation evidence="1">Cytoplasmic side</orientation>
    </subcellularLocation>
    <subcellularLocation>
        <location evidence="2">Endoplasmic reticulum membrane</location>
        <topology evidence="2">Peripheral membrane protein</topology>
        <orientation evidence="2">Cytoplasmic side</orientation>
    </subcellularLocation>
</comment>
<evidence type="ECO:0000259" key="10">
    <source>
        <dbReference type="Pfam" id="PF04811"/>
    </source>
</evidence>
<dbReference type="InterPro" id="IPR006895">
    <property type="entry name" value="Znf_Sec23_Sec24"/>
</dbReference>
<protein>
    <submittedName>
        <fullName evidence="14 15">Protein transport protein Sec24C isoform X2</fullName>
    </submittedName>
</protein>
<dbReference type="Pfam" id="PF00626">
    <property type="entry name" value="Gelsolin"/>
    <property type="match status" value="1"/>
</dbReference>
<feature type="domain" description="Sec23/Sec24 helical" evidence="11">
    <location>
        <begin position="909"/>
        <end position="1008"/>
    </location>
</feature>
<evidence type="ECO:0000256" key="5">
    <source>
        <dbReference type="ARBA" id="ARBA00022927"/>
    </source>
</evidence>
<keyword evidence="4" id="KW-0813">Transport</keyword>
<evidence type="ECO:0000259" key="11">
    <source>
        <dbReference type="Pfam" id="PF04815"/>
    </source>
</evidence>
<dbReference type="Gene3D" id="3.40.50.410">
    <property type="entry name" value="von Willebrand factor, type A domain"/>
    <property type="match status" value="1"/>
</dbReference>
<evidence type="ECO:0000256" key="4">
    <source>
        <dbReference type="ARBA" id="ARBA00022448"/>
    </source>
</evidence>
<dbReference type="InterPro" id="IPR029006">
    <property type="entry name" value="ADF-H/Gelsolin-like_dom_sf"/>
</dbReference>